<evidence type="ECO:0000256" key="7">
    <source>
        <dbReference type="ARBA" id="ARBA00023034"/>
    </source>
</evidence>
<dbReference type="SUPFAM" id="SSF52540">
    <property type="entry name" value="P-loop containing nucleoside triphosphate hydrolases"/>
    <property type="match status" value="1"/>
</dbReference>
<dbReference type="STRING" id="6832.A0A553P4E5"/>
<accession>A0A553P4E5</accession>
<evidence type="ECO:0008006" key="12">
    <source>
        <dbReference type="Google" id="ProtNLM"/>
    </source>
</evidence>
<dbReference type="InterPro" id="IPR007734">
    <property type="entry name" value="Heparan_SO4_2-O-STrfase"/>
</dbReference>
<dbReference type="GO" id="GO:0008146">
    <property type="term" value="F:sulfotransferase activity"/>
    <property type="evidence" value="ECO:0007669"/>
    <property type="project" value="InterPro"/>
</dbReference>
<sequence length="254" mass="29730">SVNRGALRPLPRNVFSQNKVEQILFYPRVPKCGSGTFQKILTTLSLRNGFHFVGSPNYRRRMRTLEEQEELAKYLQRESDLHGSIGRTRHVFFINFKQFNLTKLTQVSLIRDPVQRFISVFHWRRVPHLAKFHFSFFLEHQEPDLMTTNNLTFKSWVVKDLETCILTNDIECSFRYGMLKESMVSYFCGQEAVCLQYGDPRAAKLAFNNIAKHFSLVGLMEQYENFLQRAEHLNPLFFKNGLKIYQDMASSGVV</sequence>
<evidence type="ECO:0000313" key="10">
    <source>
        <dbReference type="EMBL" id="TRY72561.1"/>
    </source>
</evidence>
<dbReference type="AlphaFoldDB" id="A0A553P4E5"/>
<dbReference type="EMBL" id="VCGU01000008">
    <property type="protein sequence ID" value="TRY72561.1"/>
    <property type="molecule type" value="Genomic_DNA"/>
</dbReference>
<evidence type="ECO:0000256" key="9">
    <source>
        <dbReference type="ARBA" id="ARBA00023180"/>
    </source>
</evidence>
<protein>
    <recommendedName>
        <fullName evidence="12">Sulfotransferase domain-containing protein</fullName>
    </recommendedName>
</protein>
<evidence type="ECO:0000256" key="5">
    <source>
        <dbReference type="ARBA" id="ARBA00022968"/>
    </source>
</evidence>
<evidence type="ECO:0000256" key="2">
    <source>
        <dbReference type="ARBA" id="ARBA00010569"/>
    </source>
</evidence>
<dbReference type="InterPro" id="IPR005331">
    <property type="entry name" value="Sulfotransferase"/>
</dbReference>
<name>A0A553P4E5_TIGCA</name>
<dbReference type="Pfam" id="PF03567">
    <property type="entry name" value="Sulfotransfer_2"/>
    <property type="match status" value="1"/>
</dbReference>
<organism evidence="10 11">
    <name type="scientific">Tigriopus californicus</name>
    <name type="common">Marine copepod</name>
    <dbReference type="NCBI Taxonomy" id="6832"/>
    <lineage>
        <taxon>Eukaryota</taxon>
        <taxon>Metazoa</taxon>
        <taxon>Ecdysozoa</taxon>
        <taxon>Arthropoda</taxon>
        <taxon>Crustacea</taxon>
        <taxon>Multicrustacea</taxon>
        <taxon>Hexanauplia</taxon>
        <taxon>Copepoda</taxon>
        <taxon>Harpacticoida</taxon>
        <taxon>Harpacticidae</taxon>
        <taxon>Tigriopus</taxon>
    </lineage>
</organism>
<comment type="similarity">
    <text evidence="2">Belongs to the sulfotransferase 3 family.</text>
</comment>
<evidence type="ECO:0000313" key="11">
    <source>
        <dbReference type="Proteomes" id="UP000318571"/>
    </source>
</evidence>
<comment type="caution">
    <text evidence="10">The sequence shown here is derived from an EMBL/GenBank/DDBJ whole genome shotgun (WGS) entry which is preliminary data.</text>
</comment>
<reference evidence="10 11" key="1">
    <citation type="journal article" date="2018" name="Nat. Ecol. Evol.">
        <title>Genomic signatures of mitonuclear coevolution across populations of Tigriopus californicus.</title>
        <authorList>
            <person name="Barreto F.S."/>
            <person name="Watson E.T."/>
            <person name="Lima T.G."/>
            <person name="Willett C.S."/>
            <person name="Edmands S."/>
            <person name="Li W."/>
            <person name="Burton R.S."/>
        </authorList>
    </citation>
    <scope>NUCLEOTIDE SEQUENCE [LARGE SCALE GENOMIC DNA]</scope>
    <source>
        <strain evidence="10 11">San Diego</strain>
    </source>
</reference>
<dbReference type="Proteomes" id="UP000318571">
    <property type="component" value="Chromosome 7"/>
</dbReference>
<keyword evidence="8" id="KW-0472">Membrane</keyword>
<comment type="subcellular location">
    <subcellularLocation>
        <location evidence="1">Golgi apparatus membrane</location>
        <topology evidence="1">Single-pass type II membrane protein</topology>
    </subcellularLocation>
</comment>
<feature type="non-terminal residue" evidence="10">
    <location>
        <position position="1"/>
    </location>
</feature>
<dbReference type="PANTHER" id="PTHR12129">
    <property type="entry name" value="HEPARAN SULFATE 2-O-SULFOTRANSFERASE"/>
    <property type="match status" value="1"/>
</dbReference>
<keyword evidence="3" id="KW-0808">Transferase</keyword>
<evidence type="ECO:0000256" key="6">
    <source>
        <dbReference type="ARBA" id="ARBA00022989"/>
    </source>
</evidence>
<dbReference type="Gene3D" id="3.40.50.300">
    <property type="entry name" value="P-loop containing nucleotide triphosphate hydrolases"/>
    <property type="match status" value="1"/>
</dbReference>
<dbReference type="GO" id="GO:0000139">
    <property type="term" value="C:Golgi membrane"/>
    <property type="evidence" value="ECO:0007669"/>
    <property type="project" value="UniProtKB-SubCell"/>
</dbReference>
<proteinExistence type="inferred from homology"/>
<dbReference type="PANTHER" id="PTHR12129:SF15">
    <property type="entry name" value="URONYL 2-SULFOTRANSFERASE"/>
    <property type="match status" value="1"/>
</dbReference>
<keyword evidence="9" id="KW-0325">Glycoprotein</keyword>
<keyword evidence="11" id="KW-1185">Reference proteome</keyword>
<keyword evidence="7" id="KW-0333">Golgi apparatus</keyword>
<keyword evidence="4" id="KW-0812">Transmembrane</keyword>
<keyword evidence="5" id="KW-0735">Signal-anchor</keyword>
<feature type="non-terminal residue" evidence="10">
    <location>
        <position position="254"/>
    </location>
</feature>
<gene>
    <name evidence="10" type="ORF">TCAL_11986</name>
</gene>
<evidence type="ECO:0000256" key="1">
    <source>
        <dbReference type="ARBA" id="ARBA00004323"/>
    </source>
</evidence>
<evidence type="ECO:0000256" key="3">
    <source>
        <dbReference type="ARBA" id="ARBA00022679"/>
    </source>
</evidence>
<keyword evidence="6" id="KW-1133">Transmembrane helix</keyword>
<evidence type="ECO:0000256" key="8">
    <source>
        <dbReference type="ARBA" id="ARBA00023136"/>
    </source>
</evidence>
<evidence type="ECO:0000256" key="4">
    <source>
        <dbReference type="ARBA" id="ARBA00022692"/>
    </source>
</evidence>
<dbReference type="InterPro" id="IPR027417">
    <property type="entry name" value="P-loop_NTPase"/>
</dbReference>